<dbReference type="SUPFAM" id="SSF51735">
    <property type="entry name" value="NAD(P)-binding Rossmann-fold domains"/>
    <property type="match status" value="1"/>
</dbReference>
<dbReference type="PRINTS" id="PR00080">
    <property type="entry name" value="SDRFAMILY"/>
</dbReference>
<comment type="caution">
    <text evidence="3">The sequence shown here is derived from an EMBL/GenBank/DDBJ whole genome shotgun (WGS) entry which is preliminary data.</text>
</comment>
<dbReference type="EMBL" id="JBHSDS010000006">
    <property type="protein sequence ID" value="MFC4358518.1"/>
    <property type="molecule type" value="Genomic_DNA"/>
</dbReference>
<dbReference type="InterPro" id="IPR036291">
    <property type="entry name" value="NAD(P)-bd_dom_sf"/>
</dbReference>
<evidence type="ECO:0000256" key="2">
    <source>
        <dbReference type="ARBA" id="ARBA00023002"/>
    </source>
</evidence>
<dbReference type="Gene3D" id="3.40.50.720">
    <property type="entry name" value="NAD(P)-binding Rossmann-like Domain"/>
    <property type="match status" value="1"/>
</dbReference>
<gene>
    <name evidence="3" type="ORF">ACFO0N_11260</name>
</gene>
<dbReference type="Proteomes" id="UP001595921">
    <property type="component" value="Unassembled WGS sequence"/>
</dbReference>
<evidence type="ECO:0000313" key="4">
    <source>
        <dbReference type="Proteomes" id="UP001595921"/>
    </source>
</evidence>
<dbReference type="Pfam" id="PF13561">
    <property type="entry name" value="adh_short_C2"/>
    <property type="match status" value="1"/>
</dbReference>
<dbReference type="AlphaFoldDB" id="A0ABD5PCT7"/>
<keyword evidence="4" id="KW-1185">Reference proteome</keyword>
<dbReference type="CDD" id="cd05233">
    <property type="entry name" value="SDR_c"/>
    <property type="match status" value="1"/>
</dbReference>
<dbReference type="FunFam" id="3.40.50.720:FF:000084">
    <property type="entry name" value="Short-chain dehydrogenase reductase"/>
    <property type="match status" value="1"/>
</dbReference>
<accession>A0ABD5PCT7</accession>
<dbReference type="EC" id="1.1.1.-" evidence="3"/>
<dbReference type="PANTHER" id="PTHR24321">
    <property type="entry name" value="DEHYDROGENASES, SHORT CHAIN"/>
    <property type="match status" value="1"/>
</dbReference>
<reference evidence="3 4" key="1">
    <citation type="journal article" date="2019" name="Int. J. Syst. Evol. Microbiol.">
        <title>The Global Catalogue of Microorganisms (GCM) 10K type strain sequencing project: providing services to taxonomists for standard genome sequencing and annotation.</title>
        <authorList>
            <consortium name="The Broad Institute Genomics Platform"/>
            <consortium name="The Broad Institute Genome Sequencing Center for Infectious Disease"/>
            <person name="Wu L."/>
            <person name="Ma J."/>
        </authorList>
    </citation>
    <scope>NUCLEOTIDE SEQUENCE [LARGE SCALE GENOMIC DNA]</scope>
    <source>
        <strain evidence="3 4">CGMCC 1.12553</strain>
    </source>
</reference>
<protein>
    <submittedName>
        <fullName evidence="3">SDR family NAD(P)-dependent oxidoreductase</fullName>
        <ecNumber evidence="3">1.1.1.-</ecNumber>
    </submittedName>
</protein>
<sequence>MRLDDETVLVTGGASGIGRATAARCADLGAHVVVTDVDESGGTETVDRIAGVDARKGGADAGRGGADAGEEGSAEFRPLDVTDREAFESVVDDVAAERGLDALVNNAGVGHLPAPVEGIDDAARERVLDVNVRGVWNGCAAALPVMKAQGSGAIVNVASLAGVVGSPHLGAYSLSKGAVVNFTRTVAAEAGGHGVRANAVCPGFVEGGLGAQFFETFDDPEAAKRQMVADYALERLGTVEEVADAVCYLASDAASFVTGEALMVDGGYSMQ</sequence>
<name>A0ABD5PCT7_9EURY</name>
<dbReference type="InterPro" id="IPR002347">
    <property type="entry name" value="SDR_fam"/>
</dbReference>
<evidence type="ECO:0000256" key="1">
    <source>
        <dbReference type="ARBA" id="ARBA00006484"/>
    </source>
</evidence>
<comment type="similarity">
    <text evidence="1">Belongs to the short-chain dehydrogenases/reductases (SDR) family.</text>
</comment>
<dbReference type="PRINTS" id="PR00081">
    <property type="entry name" value="GDHRDH"/>
</dbReference>
<dbReference type="RefSeq" id="WP_267623733.1">
    <property type="nucleotide sequence ID" value="NZ_JAODIW010000008.1"/>
</dbReference>
<organism evidence="3 4">
    <name type="scientific">Halobium salinum</name>
    <dbReference type="NCBI Taxonomy" id="1364940"/>
    <lineage>
        <taxon>Archaea</taxon>
        <taxon>Methanobacteriati</taxon>
        <taxon>Methanobacteriota</taxon>
        <taxon>Stenosarchaea group</taxon>
        <taxon>Halobacteria</taxon>
        <taxon>Halobacteriales</taxon>
        <taxon>Haloferacaceae</taxon>
        <taxon>Halobium</taxon>
    </lineage>
</organism>
<evidence type="ECO:0000313" key="3">
    <source>
        <dbReference type="EMBL" id="MFC4358518.1"/>
    </source>
</evidence>
<dbReference type="PANTHER" id="PTHR24321:SF8">
    <property type="entry name" value="ESTRADIOL 17-BETA-DEHYDROGENASE 8-RELATED"/>
    <property type="match status" value="1"/>
</dbReference>
<dbReference type="NCBIfam" id="NF005559">
    <property type="entry name" value="PRK07231.1"/>
    <property type="match status" value="1"/>
</dbReference>
<keyword evidence="2 3" id="KW-0560">Oxidoreductase</keyword>
<proteinExistence type="inferred from homology"/>
<dbReference type="GO" id="GO:0016491">
    <property type="term" value="F:oxidoreductase activity"/>
    <property type="evidence" value="ECO:0007669"/>
    <property type="project" value="UniProtKB-KW"/>
</dbReference>